<sequence length="34" mass="4109">MNCLDDEMRPRWRRVAIAILLVLSQLRTESLPRR</sequence>
<protein>
    <submittedName>
        <fullName evidence="1">Uncharacterized protein</fullName>
    </submittedName>
</protein>
<reference evidence="1 2" key="1">
    <citation type="journal article" date="2013" name="Genome Announc.">
        <title>Draft Genome Sequence of Rhodococcus rhodnii Strain LMG5362, a Symbiont of Rhodnius prolixus (Hemiptera, Reduviidae, Triatominae), the Principle Vector of Trypanosoma cruzi.</title>
        <authorList>
            <person name="Pachebat J.A."/>
            <person name="van Keulen G."/>
            <person name="Whitten M.M."/>
            <person name="Girdwood S."/>
            <person name="Del Sol R."/>
            <person name="Dyson P.J."/>
            <person name="Facey P.D."/>
        </authorList>
    </citation>
    <scope>NUCLEOTIDE SEQUENCE [LARGE SCALE GENOMIC DNA]</scope>
    <source>
        <strain evidence="1 2">LMG 5362</strain>
    </source>
</reference>
<gene>
    <name evidence="1" type="ORF">Rrhod_4363</name>
</gene>
<dbReference type="EMBL" id="APMY01000133">
    <property type="protein sequence ID" value="EOM74220.1"/>
    <property type="molecule type" value="Genomic_DNA"/>
</dbReference>
<name>R7WGP3_9NOCA</name>
<organism evidence="1 2">
    <name type="scientific">Rhodococcus rhodnii LMG 5362</name>
    <dbReference type="NCBI Taxonomy" id="1273125"/>
    <lineage>
        <taxon>Bacteria</taxon>
        <taxon>Bacillati</taxon>
        <taxon>Actinomycetota</taxon>
        <taxon>Actinomycetes</taxon>
        <taxon>Mycobacteriales</taxon>
        <taxon>Nocardiaceae</taxon>
        <taxon>Rhodococcus</taxon>
    </lineage>
</organism>
<keyword evidence="2" id="KW-1185">Reference proteome</keyword>
<comment type="caution">
    <text evidence="1">The sequence shown here is derived from an EMBL/GenBank/DDBJ whole genome shotgun (WGS) entry which is preliminary data.</text>
</comment>
<evidence type="ECO:0000313" key="2">
    <source>
        <dbReference type="Proteomes" id="UP000013525"/>
    </source>
</evidence>
<dbReference type="AlphaFoldDB" id="R7WGP3"/>
<dbReference type="Proteomes" id="UP000013525">
    <property type="component" value="Unassembled WGS sequence"/>
</dbReference>
<accession>R7WGP3</accession>
<evidence type="ECO:0000313" key="1">
    <source>
        <dbReference type="EMBL" id="EOM74220.1"/>
    </source>
</evidence>
<proteinExistence type="predicted"/>